<dbReference type="EC" id="1.4.4.2" evidence="2"/>
<reference evidence="8" key="1">
    <citation type="journal article" date="2013" name="Stand. Genomic Sci.">
        <title>Genome sequence of the thermophilic fresh-water bacterium Spirochaeta caldaria type strain (H1(T)), reclassification of Spirochaeta caldaria, Spirochaeta stenostrepta, and Spirochaeta zuelzerae in the genus Treponema as Treponema caldaria comb. nov., Treponema stenostrepta comb. nov., and Treponema zuelzerae comb. nov., and emendation of the genus Treponema.</title>
        <authorList>
            <person name="Abt B."/>
            <person name="Goker M."/>
            <person name="Scheuner C."/>
            <person name="Han C."/>
            <person name="Lu M."/>
            <person name="Misra M."/>
            <person name="Lapidus A."/>
            <person name="Nolan M."/>
            <person name="Lucas S."/>
            <person name="Hammon N."/>
            <person name="Deshpande S."/>
            <person name="Cheng J.F."/>
            <person name="Tapia R."/>
            <person name="Goodwin L.A."/>
            <person name="Pitluck S."/>
            <person name="Liolios K."/>
            <person name="Pagani I."/>
            <person name="Ivanova N."/>
            <person name="Mavromatis K."/>
            <person name="Mikhailova N."/>
            <person name="Huntemann M."/>
            <person name="Pati A."/>
            <person name="Chen A."/>
            <person name="Palaniappan K."/>
            <person name="Land M."/>
            <person name="Hauser L."/>
            <person name="Jeffries C.D."/>
            <person name="Rohde M."/>
            <person name="Spring S."/>
            <person name="Gronow S."/>
            <person name="Detter J.C."/>
            <person name="Bristow J."/>
            <person name="Eisen J.A."/>
            <person name="Markowitz V."/>
            <person name="Hugenholtz P."/>
            <person name="Kyrpides N.C."/>
            <person name="Woyke T."/>
            <person name="Klenk H.P."/>
        </authorList>
    </citation>
    <scope>NUCLEOTIDE SEQUENCE</scope>
    <source>
        <strain evidence="8">ATCC 51460 / DSM 7334 / H1</strain>
    </source>
</reference>
<evidence type="ECO:0000259" key="6">
    <source>
        <dbReference type="Pfam" id="PF21478"/>
    </source>
</evidence>
<dbReference type="SUPFAM" id="SSF53383">
    <property type="entry name" value="PLP-dependent transferases"/>
    <property type="match status" value="1"/>
</dbReference>
<comment type="function">
    <text evidence="1">The glycine cleavage system catalyzes the degradation of glycine. The P protein binds the alpha-amino group of glycine through its pyridoxal phosphate cofactor; CO(2) is released and the remaining methylamine moiety is then transferred to the lipoamide cofactor of the H protein.</text>
</comment>
<dbReference type="InterPro" id="IPR049316">
    <property type="entry name" value="GDC-P_C"/>
</dbReference>
<dbReference type="Pfam" id="PF21478">
    <property type="entry name" value="GcvP2_C"/>
    <property type="match status" value="1"/>
</dbReference>
<sequence>MMQQPVPLLQEESVPGRRAVQLPALSVPETTLPAELLREPPKLPELDELTVVRHFTRLSQMNFSIDGQFYPLGSCTMKYNPKMNEVAASYDGFRRAHPLAPESLSQGALALIHGLQEALKTITGFTAVSLQPAAGAHGELTGVLIIRAWHASRGDAKRNRILIPDSAHGTNPATCTMAGLVAETIPSDSSGGVDMDALREACSGEKAETIAGLMITNPSTLGLFERNIKEIMSIVHRAGGLVYGDGANMNALVGIVKPADLGFDVMHLNLHKTFSTPHGGGGPGAGAVGVTAGLAEFLPGPVAVKTTEGFSTRMPAHSIGRIKAFYGNFAVLVRAYAYIRRLGSEGLRRVAEYSVLNANYIRSLVAEKYPAVYGEGRWNMHEFVASPELGNGIHTLDIAKRLIDYGFHPPTIYFPLIVKEALMVEPTETESPETLEAFAKALLAIADEAQNNPDLVKSAPHNTPVGRLDETTAARKPILCYKG</sequence>
<dbReference type="EMBL" id="CP002868">
    <property type="protein sequence ID" value="AEJ20470.1"/>
    <property type="molecule type" value="Genomic_DNA"/>
</dbReference>
<comment type="catalytic activity">
    <reaction evidence="5">
        <text>N(6)-[(R)-lipoyl]-L-lysyl-[glycine-cleavage complex H protein] + glycine + H(+) = N(6)-[(R)-S(8)-aminomethyldihydrolipoyl]-L-lysyl-[glycine-cleavage complex H protein] + CO2</text>
        <dbReference type="Rhea" id="RHEA:24304"/>
        <dbReference type="Rhea" id="RHEA-COMP:10494"/>
        <dbReference type="Rhea" id="RHEA-COMP:10495"/>
        <dbReference type="ChEBI" id="CHEBI:15378"/>
        <dbReference type="ChEBI" id="CHEBI:16526"/>
        <dbReference type="ChEBI" id="CHEBI:57305"/>
        <dbReference type="ChEBI" id="CHEBI:83099"/>
        <dbReference type="ChEBI" id="CHEBI:83143"/>
        <dbReference type="EC" id="1.4.4.2"/>
    </reaction>
</comment>
<proteinExistence type="predicted"/>
<evidence type="ECO:0000256" key="3">
    <source>
        <dbReference type="ARBA" id="ARBA00022898"/>
    </source>
</evidence>
<protein>
    <recommendedName>
        <fullName evidence="2">glycine dehydrogenase (aminomethyl-transferring)</fullName>
        <ecNumber evidence="2">1.4.4.2</ecNumber>
    </recommendedName>
</protein>
<dbReference type="AlphaFoldDB" id="F8F3V1"/>
<dbReference type="InterPro" id="IPR015422">
    <property type="entry name" value="PyrdxlP-dep_Trfase_small"/>
</dbReference>
<dbReference type="InterPro" id="IPR015421">
    <property type="entry name" value="PyrdxlP-dep_Trfase_major"/>
</dbReference>
<dbReference type="GO" id="GO:0005960">
    <property type="term" value="C:glycine cleavage complex"/>
    <property type="evidence" value="ECO:0007669"/>
    <property type="project" value="TreeGrafter"/>
</dbReference>
<dbReference type="HOGENOM" id="CLU_004620_5_0_12"/>
<evidence type="ECO:0000256" key="2">
    <source>
        <dbReference type="ARBA" id="ARBA00012134"/>
    </source>
</evidence>
<dbReference type="GO" id="GO:0019464">
    <property type="term" value="P:glycine decarboxylation via glycine cleavage system"/>
    <property type="evidence" value="ECO:0007669"/>
    <property type="project" value="TreeGrafter"/>
</dbReference>
<dbReference type="Gene3D" id="3.90.1150.10">
    <property type="entry name" value="Aspartate Aminotransferase, domain 1"/>
    <property type="match status" value="1"/>
</dbReference>
<dbReference type="GO" id="GO:0005829">
    <property type="term" value="C:cytosol"/>
    <property type="evidence" value="ECO:0007669"/>
    <property type="project" value="TreeGrafter"/>
</dbReference>
<evidence type="ECO:0000313" key="7">
    <source>
        <dbReference type="EMBL" id="AEJ20470.1"/>
    </source>
</evidence>
<evidence type="ECO:0000256" key="5">
    <source>
        <dbReference type="ARBA" id="ARBA00049026"/>
    </source>
</evidence>
<dbReference type="FunFam" id="3.90.1150.10:FF:000014">
    <property type="entry name" value="Probable glycine dehydrogenase (decarboxylating) subunit 2"/>
    <property type="match status" value="1"/>
</dbReference>
<dbReference type="InterPro" id="IPR020581">
    <property type="entry name" value="GDC_P"/>
</dbReference>
<accession>F8F3V1</accession>
<dbReference type="Gene3D" id="3.40.640.10">
    <property type="entry name" value="Type I PLP-dependent aspartate aminotransferase-like (Major domain)"/>
    <property type="match status" value="1"/>
</dbReference>
<dbReference type="Gene3D" id="6.20.440.10">
    <property type="match status" value="1"/>
</dbReference>
<organism evidence="7 8">
    <name type="scientific">Gracilinema caldarium (strain ATCC 51460 / DSM 7334 / H1)</name>
    <name type="common">Treponema caldarium</name>
    <dbReference type="NCBI Taxonomy" id="744872"/>
    <lineage>
        <taxon>Bacteria</taxon>
        <taxon>Pseudomonadati</taxon>
        <taxon>Spirochaetota</taxon>
        <taxon>Spirochaetia</taxon>
        <taxon>Spirochaetales</taxon>
        <taxon>Breznakiellaceae</taxon>
        <taxon>Gracilinema</taxon>
    </lineage>
</organism>
<dbReference type="InterPro" id="IPR015424">
    <property type="entry name" value="PyrdxlP-dep_Trfase"/>
</dbReference>
<keyword evidence="3" id="KW-0663">Pyridoxal phosphate</keyword>
<dbReference type="GO" id="GO:0016594">
    <property type="term" value="F:glycine binding"/>
    <property type="evidence" value="ECO:0007669"/>
    <property type="project" value="TreeGrafter"/>
</dbReference>
<dbReference type="Proteomes" id="UP000000503">
    <property type="component" value="Chromosome"/>
</dbReference>
<evidence type="ECO:0000256" key="1">
    <source>
        <dbReference type="ARBA" id="ARBA00003788"/>
    </source>
</evidence>
<dbReference type="PANTHER" id="PTHR11773">
    <property type="entry name" value="GLYCINE DEHYDROGENASE, DECARBOXYLATING"/>
    <property type="match status" value="1"/>
</dbReference>
<evidence type="ECO:0000256" key="4">
    <source>
        <dbReference type="ARBA" id="ARBA00023002"/>
    </source>
</evidence>
<dbReference type="FunFam" id="3.40.640.10:FF:000224">
    <property type="entry name" value="Probable glycine dehydrogenase (decarboxylating) subunit 2"/>
    <property type="match status" value="1"/>
</dbReference>
<gene>
    <name evidence="7" type="ordered locus">Spica_2360</name>
</gene>
<dbReference type="eggNOG" id="COG1003">
    <property type="taxonomic scope" value="Bacteria"/>
</dbReference>
<dbReference type="KEGG" id="scd:Spica_2360"/>
<keyword evidence="8" id="KW-1185">Reference proteome</keyword>
<feature type="domain" description="Glycine dehydrogenase C-terminal" evidence="6">
    <location>
        <begin position="351"/>
        <end position="451"/>
    </location>
</feature>
<dbReference type="GO" id="GO:0004375">
    <property type="term" value="F:glycine dehydrogenase (decarboxylating) activity"/>
    <property type="evidence" value="ECO:0007669"/>
    <property type="project" value="UniProtKB-EC"/>
</dbReference>
<keyword evidence="4" id="KW-0560">Oxidoreductase</keyword>
<dbReference type="PANTHER" id="PTHR11773:SF1">
    <property type="entry name" value="GLYCINE DEHYDROGENASE (DECARBOXYLATING), MITOCHONDRIAL"/>
    <property type="match status" value="1"/>
</dbReference>
<dbReference type="STRING" id="744872.Spica_2360"/>
<dbReference type="RefSeq" id="WP_013969751.1">
    <property type="nucleotide sequence ID" value="NC_015732.1"/>
</dbReference>
<dbReference type="NCBIfam" id="NF003346">
    <property type="entry name" value="PRK04366.1"/>
    <property type="match status" value="1"/>
</dbReference>
<evidence type="ECO:0000313" key="8">
    <source>
        <dbReference type="Proteomes" id="UP000000503"/>
    </source>
</evidence>
<dbReference type="GO" id="GO:0030170">
    <property type="term" value="F:pyridoxal phosphate binding"/>
    <property type="evidence" value="ECO:0007669"/>
    <property type="project" value="TreeGrafter"/>
</dbReference>
<name>F8F3V1_GRAC1</name>